<evidence type="ECO:0000313" key="2">
    <source>
        <dbReference type="Proteomes" id="UP000626109"/>
    </source>
</evidence>
<sequence length="108" mass="11954">MPHAHKLSFSKISIGFQSFAHSHTCSIQLPSRMVLPPDPRRCEAGALMYKHRRDPSCNNFCVCCLKSFLRVPMRLLAVRVPATLSVSVPATLSVNVPATSVHQKPLCQ</sequence>
<organism evidence="1 2">
    <name type="scientific">Polarella glacialis</name>
    <name type="common">Dinoflagellate</name>
    <dbReference type="NCBI Taxonomy" id="89957"/>
    <lineage>
        <taxon>Eukaryota</taxon>
        <taxon>Sar</taxon>
        <taxon>Alveolata</taxon>
        <taxon>Dinophyceae</taxon>
        <taxon>Suessiales</taxon>
        <taxon>Suessiaceae</taxon>
        <taxon>Polarella</taxon>
    </lineage>
</organism>
<comment type="caution">
    <text evidence="1">The sequence shown here is derived from an EMBL/GenBank/DDBJ whole genome shotgun (WGS) entry which is preliminary data.</text>
</comment>
<dbReference type="AlphaFoldDB" id="A0A813JTL7"/>
<evidence type="ECO:0000313" key="1">
    <source>
        <dbReference type="EMBL" id="CAE8685529.1"/>
    </source>
</evidence>
<reference evidence="1" key="1">
    <citation type="submission" date="2021-02" db="EMBL/GenBank/DDBJ databases">
        <authorList>
            <person name="Dougan E. K."/>
            <person name="Rhodes N."/>
            <person name="Thang M."/>
            <person name="Chan C."/>
        </authorList>
    </citation>
    <scope>NUCLEOTIDE SEQUENCE</scope>
</reference>
<dbReference type="EMBL" id="CAJNNW010026458">
    <property type="protein sequence ID" value="CAE8685529.1"/>
    <property type="molecule type" value="Genomic_DNA"/>
</dbReference>
<accession>A0A813JTL7</accession>
<gene>
    <name evidence="1" type="ORF">PGLA2088_LOCUS24506</name>
</gene>
<dbReference type="Proteomes" id="UP000626109">
    <property type="component" value="Unassembled WGS sequence"/>
</dbReference>
<name>A0A813JTL7_POLGL</name>
<proteinExistence type="predicted"/>
<protein>
    <submittedName>
        <fullName evidence="1">Uncharacterized protein</fullName>
    </submittedName>
</protein>